<keyword evidence="1" id="KW-1133">Transmembrane helix</keyword>
<feature type="transmembrane region" description="Helical" evidence="1">
    <location>
        <begin position="86"/>
        <end position="107"/>
    </location>
</feature>
<evidence type="ECO:0000313" key="2">
    <source>
        <dbReference type="EMBL" id="ELY95977.1"/>
    </source>
</evidence>
<accession>M0ADP3</accession>
<keyword evidence="1" id="KW-0472">Membrane</keyword>
<sequence length="132" mass="14605">MTASPDPNAEPVPHPQERELRTSPLLLVRRALTSPVTIATYILLVVPFALGWLKTELFSPLALPGYVLYSVGTAIGNALAPRFEFWVYWIPFLGSCYGLAVSVGAGCEWLRVRSARSETEGTESADEQRRRL</sequence>
<proteinExistence type="predicted"/>
<evidence type="ECO:0000256" key="1">
    <source>
        <dbReference type="SAM" id="Phobius"/>
    </source>
</evidence>
<dbReference type="STRING" id="1230458.C484_03279"/>
<keyword evidence="1" id="KW-0812">Transmembrane</keyword>
<evidence type="ECO:0000313" key="3">
    <source>
        <dbReference type="Proteomes" id="UP000011648"/>
    </source>
</evidence>
<keyword evidence="3" id="KW-1185">Reference proteome</keyword>
<comment type="caution">
    <text evidence="2">The sequence shown here is derived from an EMBL/GenBank/DDBJ whole genome shotgun (WGS) entry which is preliminary data.</text>
</comment>
<feature type="transmembrane region" description="Helical" evidence="1">
    <location>
        <begin position="32"/>
        <end position="53"/>
    </location>
</feature>
<protein>
    <submittedName>
        <fullName evidence="2">Uncharacterized protein</fullName>
    </submittedName>
</protein>
<dbReference type="EMBL" id="AOIL01000012">
    <property type="protein sequence ID" value="ELY95977.1"/>
    <property type="molecule type" value="Genomic_DNA"/>
</dbReference>
<gene>
    <name evidence="2" type="ORF">C484_03279</name>
</gene>
<dbReference type="RefSeq" id="WP_006824538.1">
    <property type="nucleotide sequence ID" value="NZ_AOIL01000012.1"/>
</dbReference>
<reference evidence="2 3" key="1">
    <citation type="journal article" date="2014" name="PLoS Genet.">
        <title>Phylogenetically driven sequencing of extremely halophilic archaea reveals strategies for static and dynamic osmo-response.</title>
        <authorList>
            <person name="Becker E.A."/>
            <person name="Seitzer P.M."/>
            <person name="Tritt A."/>
            <person name="Larsen D."/>
            <person name="Krusor M."/>
            <person name="Yao A.I."/>
            <person name="Wu D."/>
            <person name="Madern D."/>
            <person name="Eisen J.A."/>
            <person name="Darling A.E."/>
            <person name="Facciotti M.T."/>
        </authorList>
    </citation>
    <scope>NUCLEOTIDE SEQUENCE [LARGE SCALE GENOMIC DNA]</scope>
    <source>
        <strain evidence="2 3">DSM 12281</strain>
    </source>
</reference>
<name>M0ADP3_9EURY</name>
<dbReference type="Proteomes" id="UP000011648">
    <property type="component" value="Unassembled WGS sequence"/>
</dbReference>
<dbReference type="PATRIC" id="fig|1230458.4.peg.652"/>
<dbReference type="AlphaFoldDB" id="M0ADP3"/>
<feature type="transmembrane region" description="Helical" evidence="1">
    <location>
        <begin position="60"/>
        <end position="80"/>
    </location>
</feature>
<organism evidence="2 3">
    <name type="scientific">Natrialba taiwanensis DSM 12281</name>
    <dbReference type="NCBI Taxonomy" id="1230458"/>
    <lineage>
        <taxon>Archaea</taxon>
        <taxon>Methanobacteriati</taxon>
        <taxon>Methanobacteriota</taxon>
        <taxon>Stenosarchaea group</taxon>
        <taxon>Halobacteria</taxon>
        <taxon>Halobacteriales</taxon>
        <taxon>Natrialbaceae</taxon>
        <taxon>Natrialba</taxon>
    </lineage>
</organism>
<dbReference type="OrthoDB" id="247873at2157"/>